<keyword evidence="5" id="KW-0175">Coiled coil</keyword>
<dbReference type="Gene3D" id="1.10.1660.10">
    <property type="match status" value="1"/>
</dbReference>
<keyword evidence="4" id="KW-0804">Transcription</keyword>
<dbReference type="Pfam" id="PF07739">
    <property type="entry name" value="TipAS"/>
    <property type="match status" value="1"/>
</dbReference>
<dbReference type="SUPFAM" id="SSF46955">
    <property type="entry name" value="Putative DNA-binding domain"/>
    <property type="match status" value="1"/>
</dbReference>
<evidence type="ECO:0000256" key="2">
    <source>
        <dbReference type="ARBA" id="ARBA00023125"/>
    </source>
</evidence>
<keyword evidence="8" id="KW-1185">Reference proteome</keyword>
<feature type="domain" description="HTH merR-type" evidence="6">
    <location>
        <begin position="18"/>
        <end position="87"/>
    </location>
</feature>
<dbReference type="PANTHER" id="PTHR30204">
    <property type="entry name" value="REDOX-CYCLING DRUG-SENSING TRANSCRIPTIONAL ACTIVATOR SOXR"/>
    <property type="match status" value="1"/>
</dbReference>
<dbReference type="InterPro" id="IPR047057">
    <property type="entry name" value="MerR_fam"/>
</dbReference>
<dbReference type="AlphaFoldDB" id="F8DYK9"/>
<protein>
    <submittedName>
        <fullName evidence="7">MerR DNA-binding transcription regulator</fullName>
    </submittedName>
</protein>
<dbReference type="CDD" id="cd01106">
    <property type="entry name" value="HTH_TipAL-Mta"/>
    <property type="match status" value="1"/>
</dbReference>
<evidence type="ECO:0000313" key="8">
    <source>
        <dbReference type="Proteomes" id="UP000000492"/>
    </source>
</evidence>
<dbReference type="Proteomes" id="UP000000492">
    <property type="component" value="Chromosome"/>
</dbReference>
<keyword evidence="1" id="KW-0805">Transcription regulation</keyword>
<dbReference type="InterPro" id="IPR000551">
    <property type="entry name" value="MerR-type_HTH_dom"/>
</dbReference>
<evidence type="ECO:0000313" key="7">
    <source>
        <dbReference type="EMBL" id="AEI09674.1"/>
    </source>
</evidence>
<dbReference type="EMBL" id="CP002857">
    <property type="protein sequence ID" value="AEI09674.1"/>
    <property type="molecule type" value="Genomic_DNA"/>
</dbReference>
<evidence type="ECO:0000256" key="4">
    <source>
        <dbReference type="ARBA" id="ARBA00023163"/>
    </source>
</evidence>
<dbReference type="GO" id="GO:0003677">
    <property type="term" value="F:DNA binding"/>
    <property type="evidence" value="ECO:0007669"/>
    <property type="project" value="UniProtKB-KW"/>
</dbReference>
<organism evidence="7 8">
    <name type="scientific">Corynebacterium resistens (strain DSM 45100 / JCM 12819 / GTC 2026 / SICGH 158)</name>
    <dbReference type="NCBI Taxonomy" id="662755"/>
    <lineage>
        <taxon>Bacteria</taxon>
        <taxon>Bacillati</taxon>
        <taxon>Actinomycetota</taxon>
        <taxon>Actinomycetes</taxon>
        <taxon>Mycobacteriales</taxon>
        <taxon>Corynebacteriaceae</taxon>
        <taxon>Corynebacterium</taxon>
    </lineage>
</organism>
<evidence type="ECO:0000256" key="5">
    <source>
        <dbReference type="SAM" id="Coils"/>
    </source>
</evidence>
<dbReference type="PROSITE" id="PS50937">
    <property type="entry name" value="HTH_MERR_2"/>
    <property type="match status" value="1"/>
</dbReference>
<reference evidence="7 8" key="1">
    <citation type="journal article" date="2012" name="BMC Genomics">
        <title>Complete genome sequence, lifestyle, and multi-drug resistance of the human pathogen Corynebacterium resistens DSM 45100 isolated from blood samples of a leukemia patient.</title>
        <authorList>
            <person name="Schroder J."/>
            <person name="Maus I."/>
            <person name="Meyer K."/>
            <person name="Wordemann S."/>
            <person name="Blom J."/>
            <person name="Jaenicke S."/>
            <person name="Schneider J."/>
            <person name="Trost E."/>
            <person name="Tauch A."/>
        </authorList>
    </citation>
    <scope>NUCLEOTIDE SEQUENCE [LARGE SCALE GENOMIC DNA]</scope>
    <source>
        <strain evidence="8">DSM 45100 / JCM 12819 / CCUG 50093 / GTC 2026 / SICGH 158</strain>
    </source>
</reference>
<dbReference type="SMART" id="SM00422">
    <property type="entry name" value="HTH_MERR"/>
    <property type="match status" value="1"/>
</dbReference>
<proteinExistence type="predicted"/>
<feature type="coiled-coil region" evidence="5">
    <location>
        <begin position="95"/>
        <end position="122"/>
    </location>
</feature>
<gene>
    <name evidence="7" type="primary">merR4</name>
    <name evidence="7" type="ordered locus">CRES_1318</name>
</gene>
<dbReference type="SUPFAM" id="SSF89082">
    <property type="entry name" value="Antibiotic binding domain of TipA-like multidrug resistance regulators"/>
    <property type="match status" value="1"/>
</dbReference>
<dbReference type="Pfam" id="PF00376">
    <property type="entry name" value="MerR"/>
    <property type="match status" value="1"/>
</dbReference>
<dbReference type="KEGG" id="crd:CRES_1318"/>
<dbReference type="STRING" id="662755.CRES_1318"/>
<dbReference type="Gene3D" id="1.10.490.50">
    <property type="entry name" value="Antibiotic binding domain of TipA-like multidrug resistance regulators"/>
    <property type="match status" value="1"/>
</dbReference>
<dbReference type="PANTHER" id="PTHR30204:SF90">
    <property type="entry name" value="HTH-TYPE TRANSCRIPTIONAL ACTIVATOR MTA"/>
    <property type="match status" value="1"/>
</dbReference>
<dbReference type="GO" id="GO:0003700">
    <property type="term" value="F:DNA-binding transcription factor activity"/>
    <property type="evidence" value="ECO:0007669"/>
    <property type="project" value="InterPro"/>
</dbReference>
<dbReference type="eggNOG" id="COG0789">
    <property type="taxonomic scope" value="Bacteria"/>
</dbReference>
<sequence length="275" mass="31304">MKAMDDEESQYTAGEELLYTVGEVAQFYGISVRTLHHWEQVGLVEPAERSWSNYRLYSEDDCSRVQQILVYRATGMKLVEIKNVLDSGESNAIHLRRQKERIMRQKNQLDGMIAAIDKLLEDEMNGKKLSPEEIGQVLGDANFAEHQREAEQRYGSTDDWQTSQDVTASWGRDDWAAHKAQMDAIDDELAVAVREGIDPASERAGELVEKHRAVLGEFFPVTHAKHFLISRGYVADERFRKHYENRQGGLAEWLAEAIAHNAARNGVDLDAAEWN</sequence>
<keyword evidence="3" id="KW-0010">Activator</keyword>
<keyword evidence="2 7" id="KW-0238">DNA-binding</keyword>
<accession>F8DYK9</accession>
<evidence type="ECO:0000256" key="3">
    <source>
        <dbReference type="ARBA" id="ARBA00023159"/>
    </source>
</evidence>
<evidence type="ECO:0000259" key="6">
    <source>
        <dbReference type="PROSITE" id="PS50937"/>
    </source>
</evidence>
<name>F8DYK9_CORRG</name>
<dbReference type="InterPro" id="IPR012925">
    <property type="entry name" value="TipAS_dom"/>
</dbReference>
<dbReference type="HOGENOM" id="CLU_060077_0_6_11"/>
<evidence type="ECO:0000256" key="1">
    <source>
        <dbReference type="ARBA" id="ARBA00023015"/>
    </source>
</evidence>
<dbReference type="InterPro" id="IPR036244">
    <property type="entry name" value="TipA-like_antibiotic-bd"/>
</dbReference>
<dbReference type="InterPro" id="IPR009061">
    <property type="entry name" value="DNA-bd_dom_put_sf"/>
</dbReference>
<dbReference type="PRINTS" id="PR00040">
    <property type="entry name" value="HTHMERR"/>
</dbReference>